<sequence>MDFLVGTALIVLPAQHQVPLALATAAVKGLQGLRHRRKLRRAASSSGGMLEGGGLSEVQLEWRDLTCTLAGKKGGSSRLLLNQVSGCAAAGRLTAIMGPSGSGKTTLLAALANQMPFSPRVTLRGHIAANGVPLQASKVRSGYVQQDDLFYPQLTVRETLLMAAELRMRGQGGEEERRAHVEEVIARLGLAQAADTRVGDAKTRGLSGGEKKRLSIAMELISRPAVLLCDEPTSGLDAFSAEKVMGVLKELCSDGHTVLASIHQPRSSVFALFDDLILLADGEVVYSGPASAALPHFEALGHSCPTHYNPAEWLSDLVAVDYSSPETEAATKERLRGLVAAWRNDGAAVPGAEAVSGAPDSAAAEAVLAPPSRPRCGLGRQVALLFKRSLRQVLRDKATNIGRASSQVSSAAVFAAIYWRMRRSQSSIQDRMGLLQVSAVGTAMSSLIKTLNVFTREKTLVGRERARSGYGVLPYLLSKLAAELPLGAAFPALFACLVYPATGLNPRPARFASFLALLTLEAMSAQGLGLAVGAAAPTTEAALAIGPAVILVSIVFGGLFVNARNVPGPLKWLPHTSLIKQAFEGACVNEFKGARFELDERGQGTASGDEVLQRLSFGGSSVGGALANQGRIMVFYWWLTYNILVRRQARYQPLLPPANEES</sequence>
<dbReference type="PANTHER" id="PTHR48041:SF41">
    <property type="entry name" value="ABC TRANSPORTER G FAMILY"/>
    <property type="match status" value="1"/>
</dbReference>
<dbReference type="Pfam" id="PF19055">
    <property type="entry name" value="ABC2_membrane_7"/>
    <property type="match status" value="1"/>
</dbReference>
<evidence type="ECO:0000259" key="9">
    <source>
        <dbReference type="PROSITE" id="PS50893"/>
    </source>
</evidence>
<gene>
    <name evidence="10" type="ORF">D9Q98_001609</name>
</gene>
<evidence type="ECO:0000256" key="1">
    <source>
        <dbReference type="ARBA" id="ARBA00004141"/>
    </source>
</evidence>
<keyword evidence="3 8" id="KW-0812">Transmembrane</keyword>
<keyword evidence="11" id="KW-1185">Reference proteome</keyword>
<dbReference type="InterPro" id="IPR003439">
    <property type="entry name" value="ABC_transporter-like_ATP-bd"/>
</dbReference>
<dbReference type="InterPro" id="IPR050352">
    <property type="entry name" value="ABCG_transporters"/>
</dbReference>
<evidence type="ECO:0000256" key="4">
    <source>
        <dbReference type="ARBA" id="ARBA00022741"/>
    </source>
</evidence>
<dbReference type="Proteomes" id="UP001055712">
    <property type="component" value="Unassembled WGS sequence"/>
</dbReference>
<protein>
    <recommendedName>
        <fullName evidence="9">ABC transporter domain-containing protein</fullName>
    </recommendedName>
</protein>
<feature type="transmembrane region" description="Helical" evidence="8">
    <location>
        <begin position="475"/>
        <end position="499"/>
    </location>
</feature>
<dbReference type="OrthoDB" id="66620at2759"/>
<dbReference type="SMART" id="SM00382">
    <property type="entry name" value="AAA"/>
    <property type="match status" value="1"/>
</dbReference>
<evidence type="ECO:0000313" key="11">
    <source>
        <dbReference type="Proteomes" id="UP001055712"/>
    </source>
</evidence>
<evidence type="ECO:0000256" key="5">
    <source>
        <dbReference type="ARBA" id="ARBA00022840"/>
    </source>
</evidence>
<keyword evidence="4" id="KW-0547">Nucleotide-binding</keyword>
<feature type="transmembrane region" description="Helical" evidence="8">
    <location>
        <begin position="511"/>
        <end position="535"/>
    </location>
</feature>
<name>A0A9D4TUW6_CHLVU</name>
<dbReference type="InterPro" id="IPR013525">
    <property type="entry name" value="ABC2_TM"/>
</dbReference>
<dbReference type="InterPro" id="IPR003593">
    <property type="entry name" value="AAA+_ATPase"/>
</dbReference>
<feature type="transmembrane region" description="Helical" evidence="8">
    <location>
        <begin position="541"/>
        <end position="561"/>
    </location>
</feature>
<dbReference type="EMBL" id="SIDB01000002">
    <property type="protein sequence ID" value="KAI3435544.1"/>
    <property type="molecule type" value="Genomic_DNA"/>
</dbReference>
<reference evidence="10" key="1">
    <citation type="journal article" date="2019" name="Plant J.">
        <title>Chlorella vulgaris genome assembly and annotation reveals the molecular basis for metabolic acclimation to high light conditions.</title>
        <authorList>
            <person name="Cecchin M."/>
            <person name="Marcolungo L."/>
            <person name="Rossato M."/>
            <person name="Girolomoni L."/>
            <person name="Cosentino E."/>
            <person name="Cuine S."/>
            <person name="Li-Beisson Y."/>
            <person name="Delledonne M."/>
            <person name="Ballottari M."/>
        </authorList>
    </citation>
    <scope>NUCLEOTIDE SEQUENCE</scope>
    <source>
        <strain evidence="10">211/11P</strain>
    </source>
</reference>
<keyword evidence="7 8" id="KW-0472">Membrane</keyword>
<dbReference type="PANTHER" id="PTHR48041">
    <property type="entry name" value="ABC TRANSPORTER G FAMILY MEMBER 28"/>
    <property type="match status" value="1"/>
</dbReference>
<dbReference type="InterPro" id="IPR027417">
    <property type="entry name" value="P-loop_NTPase"/>
</dbReference>
<dbReference type="FunFam" id="3.40.50.300:FF:000903">
    <property type="entry name" value="ABC transporter G family member 7"/>
    <property type="match status" value="1"/>
</dbReference>
<dbReference type="Gene3D" id="3.40.50.300">
    <property type="entry name" value="P-loop containing nucleotide triphosphate hydrolases"/>
    <property type="match status" value="1"/>
</dbReference>
<evidence type="ECO:0000256" key="3">
    <source>
        <dbReference type="ARBA" id="ARBA00022692"/>
    </source>
</evidence>
<comment type="subcellular location">
    <subcellularLocation>
        <location evidence="1">Membrane</location>
        <topology evidence="1">Multi-pass membrane protein</topology>
    </subcellularLocation>
</comment>
<evidence type="ECO:0000313" key="10">
    <source>
        <dbReference type="EMBL" id="KAI3435544.1"/>
    </source>
</evidence>
<reference evidence="10" key="2">
    <citation type="submission" date="2020-11" db="EMBL/GenBank/DDBJ databases">
        <authorList>
            <person name="Cecchin M."/>
            <person name="Marcolungo L."/>
            <person name="Rossato M."/>
            <person name="Girolomoni L."/>
            <person name="Cosentino E."/>
            <person name="Cuine S."/>
            <person name="Li-Beisson Y."/>
            <person name="Delledonne M."/>
            <person name="Ballottari M."/>
        </authorList>
    </citation>
    <scope>NUCLEOTIDE SEQUENCE</scope>
    <source>
        <strain evidence="10">211/11P</strain>
        <tissue evidence="10">Whole cell</tissue>
    </source>
</reference>
<keyword evidence="5" id="KW-0067">ATP-binding</keyword>
<evidence type="ECO:0000256" key="8">
    <source>
        <dbReference type="SAM" id="Phobius"/>
    </source>
</evidence>
<evidence type="ECO:0000256" key="7">
    <source>
        <dbReference type="ARBA" id="ARBA00023136"/>
    </source>
</evidence>
<evidence type="ECO:0000256" key="2">
    <source>
        <dbReference type="ARBA" id="ARBA00022448"/>
    </source>
</evidence>
<comment type="caution">
    <text evidence="10">The sequence shown here is derived from an EMBL/GenBank/DDBJ whole genome shotgun (WGS) entry which is preliminary data.</text>
</comment>
<dbReference type="GO" id="GO:0005524">
    <property type="term" value="F:ATP binding"/>
    <property type="evidence" value="ECO:0007669"/>
    <property type="project" value="UniProtKB-KW"/>
</dbReference>
<dbReference type="Pfam" id="PF00005">
    <property type="entry name" value="ABC_tran"/>
    <property type="match status" value="1"/>
</dbReference>
<dbReference type="PROSITE" id="PS00211">
    <property type="entry name" value="ABC_TRANSPORTER_1"/>
    <property type="match status" value="1"/>
</dbReference>
<dbReference type="GO" id="GO:0016887">
    <property type="term" value="F:ATP hydrolysis activity"/>
    <property type="evidence" value="ECO:0007669"/>
    <property type="project" value="InterPro"/>
</dbReference>
<dbReference type="InterPro" id="IPR043926">
    <property type="entry name" value="ABCG_dom"/>
</dbReference>
<evidence type="ECO:0000256" key="6">
    <source>
        <dbReference type="ARBA" id="ARBA00022989"/>
    </source>
</evidence>
<feature type="domain" description="ABC transporter" evidence="9">
    <location>
        <begin position="60"/>
        <end position="306"/>
    </location>
</feature>
<dbReference type="GO" id="GO:0140359">
    <property type="term" value="F:ABC-type transporter activity"/>
    <property type="evidence" value="ECO:0007669"/>
    <property type="project" value="InterPro"/>
</dbReference>
<dbReference type="InterPro" id="IPR017871">
    <property type="entry name" value="ABC_transporter-like_CS"/>
</dbReference>
<proteinExistence type="predicted"/>
<dbReference type="GO" id="GO:0016020">
    <property type="term" value="C:membrane"/>
    <property type="evidence" value="ECO:0007669"/>
    <property type="project" value="UniProtKB-SubCell"/>
</dbReference>
<keyword evidence="6 8" id="KW-1133">Transmembrane helix</keyword>
<organism evidence="10 11">
    <name type="scientific">Chlorella vulgaris</name>
    <name type="common">Green alga</name>
    <dbReference type="NCBI Taxonomy" id="3077"/>
    <lineage>
        <taxon>Eukaryota</taxon>
        <taxon>Viridiplantae</taxon>
        <taxon>Chlorophyta</taxon>
        <taxon>core chlorophytes</taxon>
        <taxon>Trebouxiophyceae</taxon>
        <taxon>Chlorellales</taxon>
        <taxon>Chlorellaceae</taxon>
        <taxon>Chlorella clade</taxon>
        <taxon>Chlorella</taxon>
    </lineage>
</organism>
<dbReference type="CDD" id="cd03213">
    <property type="entry name" value="ABCG_EPDR"/>
    <property type="match status" value="1"/>
</dbReference>
<dbReference type="PROSITE" id="PS50893">
    <property type="entry name" value="ABC_TRANSPORTER_2"/>
    <property type="match status" value="1"/>
</dbReference>
<dbReference type="Pfam" id="PF01061">
    <property type="entry name" value="ABC2_membrane"/>
    <property type="match status" value="1"/>
</dbReference>
<dbReference type="AlphaFoldDB" id="A0A9D4TUW6"/>
<keyword evidence="2" id="KW-0813">Transport</keyword>
<dbReference type="SUPFAM" id="SSF52540">
    <property type="entry name" value="P-loop containing nucleoside triphosphate hydrolases"/>
    <property type="match status" value="1"/>
</dbReference>
<accession>A0A9D4TUW6</accession>